<dbReference type="Pfam" id="PF08346">
    <property type="entry name" value="AntA"/>
    <property type="match status" value="1"/>
</dbReference>
<dbReference type="PANTHER" id="PTHR36180:SF1">
    <property type="entry name" value="ANTA_ANTB ANTIREPRESSOR DOMAIN-CONTAINING PROTEIN"/>
    <property type="match status" value="1"/>
</dbReference>
<evidence type="ECO:0000259" key="1">
    <source>
        <dbReference type="Pfam" id="PF08346"/>
    </source>
</evidence>
<name>A8DWT1_NEMVE</name>
<gene>
    <name evidence="2" type="ORF">NEMVEDRAFT_v1g226088</name>
</gene>
<protein>
    <recommendedName>
        <fullName evidence="1">AntA/AntB antirepressor domain-containing protein</fullName>
    </recommendedName>
</protein>
<dbReference type="EMBL" id="DS480169">
    <property type="protein sequence ID" value="EDO25329.1"/>
    <property type="molecule type" value="Genomic_DNA"/>
</dbReference>
<dbReference type="HOGENOM" id="CLU_046670_11_3_1"/>
<dbReference type="InParanoid" id="A8DWT1"/>
<dbReference type="PANTHER" id="PTHR36180">
    <property type="entry name" value="DNA-BINDING PROTEIN-RELATED-RELATED"/>
    <property type="match status" value="1"/>
</dbReference>
<reference evidence="2" key="1">
    <citation type="journal article" date="2007" name="Science">
        <title>Sea anemone genome reveals ancestral eumetazoan gene repertoire and genomic organization.</title>
        <authorList>
            <person name="Putnam N.H."/>
            <person name="Srivastava M."/>
            <person name="Hellsten U."/>
            <person name="Dirks B."/>
            <person name="Chapman J."/>
            <person name="Salamov A."/>
            <person name="Terry A."/>
            <person name="Shapiro H."/>
            <person name="Lindquist E."/>
            <person name="Kapitonov V.V."/>
            <person name="Jurka J."/>
            <person name="Genikhovich G."/>
            <person name="Grigoriev I.V."/>
            <person name="Lucas S.M."/>
            <person name="Steele R.E."/>
            <person name="Finnerty J.R."/>
            <person name="Technau U."/>
            <person name="Martindale M.Q."/>
            <person name="Rokhsar D.S."/>
        </authorList>
    </citation>
    <scope>NUCLEOTIDE SEQUENCE [LARGE SCALE GENOMIC DNA]</scope>
    <source>
        <strain evidence="2">CH2 x CH6</strain>
    </source>
</reference>
<organism evidence="2 3">
    <name type="scientific">Nematostella vectensis</name>
    <name type="common">Starlet sea anemone</name>
    <dbReference type="NCBI Taxonomy" id="45351"/>
    <lineage>
        <taxon>Eukaryota</taxon>
        <taxon>Metazoa</taxon>
        <taxon>Cnidaria</taxon>
        <taxon>Anthozoa</taxon>
        <taxon>Hexacorallia</taxon>
        <taxon>Actiniaria</taxon>
        <taxon>Edwardsiidae</taxon>
        <taxon>Nematostella</taxon>
    </lineage>
</organism>
<feature type="domain" description="AntA/AntB antirepressor" evidence="1">
    <location>
        <begin position="26"/>
        <end position="93"/>
    </location>
</feature>
<keyword evidence="3" id="KW-1185">Reference proteome</keyword>
<sequence>MTNVISITTALPITTTAISNENTQTVDARRLHEWLGSGKMFAHWIKQRIKLYGFVEGEDYLPVLARKNERGQPRQEYNITIDMAKHLAMMERNKQGHAARKYFIEMEKQAKGMFADMQVMATMSQGDMHRMLAARADEMDAARAALDLEKEVAAVTRAHFAQNSNPS</sequence>
<accession>A8DWT1</accession>
<proteinExistence type="predicted"/>
<dbReference type="InterPro" id="IPR013557">
    <property type="entry name" value="AntA/B_antirep"/>
</dbReference>
<evidence type="ECO:0000313" key="3">
    <source>
        <dbReference type="Proteomes" id="UP000001593"/>
    </source>
</evidence>
<evidence type="ECO:0000313" key="2">
    <source>
        <dbReference type="EMBL" id="EDO25329.1"/>
    </source>
</evidence>
<dbReference type="Proteomes" id="UP000001593">
    <property type="component" value="Unassembled WGS sequence"/>
</dbReference>
<dbReference type="AlphaFoldDB" id="A8DWT1"/>